<evidence type="ECO:0000256" key="6">
    <source>
        <dbReference type="ARBA" id="ARBA00022989"/>
    </source>
</evidence>
<keyword evidence="3" id="KW-0328">Glycosyltransferase</keyword>
<dbReference type="GO" id="GO:0009103">
    <property type="term" value="P:lipopolysaccharide biosynthetic process"/>
    <property type="evidence" value="ECO:0007669"/>
    <property type="project" value="UniProtKB-ARBA"/>
</dbReference>
<evidence type="ECO:0000256" key="4">
    <source>
        <dbReference type="ARBA" id="ARBA00022679"/>
    </source>
</evidence>
<keyword evidence="2" id="KW-1003">Cell membrane</keyword>
<feature type="transmembrane region" description="Helical" evidence="8">
    <location>
        <begin position="402"/>
        <end position="422"/>
    </location>
</feature>
<dbReference type="Pfam" id="PF13231">
    <property type="entry name" value="PMT_2"/>
    <property type="match status" value="1"/>
</dbReference>
<evidence type="ECO:0000256" key="1">
    <source>
        <dbReference type="ARBA" id="ARBA00004651"/>
    </source>
</evidence>
<organism evidence="10 11">
    <name type="scientific">Candidatus Giovannonibacteria bacterium RIFCSPLOWO2_01_FULL_46_32</name>
    <dbReference type="NCBI Taxonomy" id="1798353"/>
    <lineage>
        <taxon>Bacteria</taxon>
        <taxon>Candidatus Giovannoniibacteriota</taxon>
    </lineage>
</organism>
<feature type="transmembrane region" description="Helical" evidence="8">
    <location>
        <begin position="146"/>
        <end position="165"/>
    </location>
</feature>
<dbReference type="Proteomes" id="UP000177346">
    <property type="component" value="Unassembled WGS sequence"/>
</dbReference>
<feature type="domain" description="Glycosyltransferase RgtA/B/C/D-like" evidence="9">
    <location>
        <begin position="73"/>
        <end position="225"/>
    </location>
</feature>
<evidence type="ECO:0000256" key="3">
    <source>
        <dbReference type="ARBA" id="ARBA00022676"/>
    </source>
</evidence>
<feature type="transmembrane region" description="Helical" evidence="8">
    <location>
        <begin position="7"/>
        <end position="26"/>
    </location>
</feature>
<keyword evidence="4" id="KW-0808">Transferase</keyword>
<dbReference type="PANTHER" id="PTHR33908:SF11">
    <property type="entry name" value="MEMBRANE PROTEIN"/>
    <property type="match status" value="1"/>
</dbReference>
<dbReference type="GO" id="GO:0005886">
    <property type="term" value="C:plasma membrane"/>
    <property type="evidence" value="ECO:0007669"/>
    <property type="project" value="UniProtKB-SubCell"/>
</dbReference>
<feature type="transmembrane region" description="Helical" evidence="8">
    <location>
        <begin position="429"/>
        <end position="448"/>
    </location>
</feature>
<feature type="transmembrane region" description="Helical" evidence="8">
    <location>
        <begin position="121"/>
        <end position="140"/>
    </location>
</feature>
<comment type="caution">
    <text evidence="10">The sequence shown here is derived from an EMBL/GenBank/DDBJ whole genome shotgun (WGS) entry which is preliminary data.</text>
</comment>
<gene>
    <name evidence="10" type="ORF">A3B19_01865</name>
</gene>
<accession>A0A1F5XI61</accession>
<comment type="subcellular location">
    <subcellularLocation>
        <location evidence="1">Cell membrane</location>
        <topology evidence="1">Multi-pass membrane protein</topology>
    </subcellularLocation>
</comment>
<evidence type="ECO:0000256" key="2">
    <source>
        <dbReference type="ARBA" id="ARBA00022475"/>
    </source>
</evidence>
<dbReference type="EMBL" id="MFIF01000007">
    <property type="protein sequence ID" value="OGF87171.1"/>
    <property type="molecule type" value="Genomic_DNA"/>
</dbReference>
<dbReference type="PANTHER" id="PTHR33908">
    <property type="entry name" value="MANNOSYLTRANSFERASE YKCB-RELATED"/>
    <property type="match status" value="1"/>
</dbReference>
<proteinExistence type="predicted"/>
<dbReference type="AlphaFoldDB" id="A0A1F5XI61"/>
<feature type="transmembrane region" description="Helical" evidence="8">
    <location>
        <begin position="177"/>
        <end position="203"/>
    </location>
</feature>
<feature type="transmembrane region" description="Helical" evidence="8">
    <location>
        <begin position="81"/>
        <end position="109"/>
    </location>
</feature>
<evidence type="ECO:0000313" key="11">
    <source>
        <dbReference type="Proteomes" id="UP000177346"/>
    </source>
</evidence>
<evidence type="ECO:0000256" key="5">
    <source>
        <dbReference type="ARBA" id="ARBA00022692"/>
    </source>
</evidence>
<keyword evidence="6 8" id="KW-1133">Transmembrane helix</keyword>
<dbReference type="InterPro" id="IPR050297">
    <property type="entry name" value="LipidA_mod_glycosyltrf_83"/>
</dbReference>
<reference evidence="10 11" key="1">
    <citation type="journal article" date="2016" name="Nat. Commun.">
        <title>Thousands of microbial genomes shed light on interconnected biogeochemical processes in an aquifer system.</title>
        <authorList>
            <person name="Anantharaman K."/>
            <person name="Brown C.T."/>
            <person name="Hug L.A."/>
            <person name="Sharon I."/>
            <person name="Castelle C.J."/>
            <person name="Probst A.J."/>
            <person name="Thomas B.C."/>
            <person name="Singh A."/>
            <person name="Wilkins M.J."/>
            <person name="Karaoz U."/>
            <person name="Brodie E.L."/>
            <person name="Williams K.H."/>
            <person name="Hubbard S.S."/>
            <person name="Banfield J.F."/>
        </authorList>
    </citation>
    <scope>NUCLEOTIDE SEQUENCE [LARGE SCALE GENOMIC DNA]</scope>
</reference>
<keyword evidence="5 8" id="KW-0812">Transmembrane</keyword>
<evidence type="ECO:0000256" key="8">
    <source>
        <dbReference type="SAM" id="Phobius"/>
    </source>
</evidence>
<protein>
    <recommendedName>
        <fullName evidence="9">Glycosyltransferase RgtA/B/C/D-like domain-containing protein</fullName>
    </recommendedName>
</protein>
<evidence type="ECO:0000256" key="7">
    <source>
        <dbReference type="ARBA" id="ARBA00023136"/>
    </source>
</evidence>
<name>A0A1F5XI61_9BACT</name>
<evidence type="ECO:0000313" key="10">
    <source>
        <dbReference type="EMBL" id="OGF87171.1"/>
    </source>
</evidence>
<keyword evidence="7 8" id="KW-0472">Membrane</keyword>
<sequence length="462" mass="52398">MNNKKEYLLIASIILLGLGMALMMSATNGTWRNTSFADYSDDSDTYNRTAMLLVERFSFHDESSLYVGMQRRSPGYPVFLAFLYFFFGKAPAAVFAAQGLLYAASIFLLWKLARLYLTRPYSFLPPFLLAAAWPVALFVTKLETELLSLFLLLAYIFLTETFFLGQKRKFLRLVGAGAALASFILIKPATLYLVPPIVIFLALRARPPHLSVQKTLAAFLAFPVILIGGWTVRSIIVFDTWQIQSGSFVVGYRGLEVTGSWDRATAAFLGGLLGDIVAGKFFPGYARDPEPYPSIDAITTQFVILGKEGLREAEREKIIYREAYDRILQNPLKFALYGITGLLRQNTPMNLEGHAMTHTFAGGEYDYLSEIEKIAILLAIRLTWYFFLAMVLYGAWKHMRHWESWGIIFIFVFGYNLLYAFFTHNEARYMVPLFPSYFLLFTAALFFLQSGRQSSLRESASD</sequence>
<feature type="transmembrane region" description="Helical" evidence="8">
    <location>
        <begin position="215"/>
        <end position="238"/>
    </location>
</feature>
<dbReference type="InterPro" id="IPR038731">
    <property type="entry name" value="RgtA/B/C-like"/>
</dbReference>
<feature type="transmembrane region" description="Helical" evidence="8">
    <location>
        <begin position="374"/>
        <end position="396"/>
    </location>
</feature>
<dbReference type="GO" id="GO:0016763">
    <property type="term" value="F:pentosyltransferase activity"/>
    <property type="evidence" value="ECO:0007669"/>
    <property type="project" value="TreeGrafter"/>
</dbReference>
<evidence type="ECO:0000259" key="9">
    <source>
        <dbReference type="Pfam" id="PF13231"/>
    </source>
</evidence>